<evidence type="ECO:0000313" key="2">
    <source>
        <dbReference type="EMBL" id="PHN05499.1"/>
    </source>
</evidence>
<keyword evidence="1" id="KW-0472">Membrane</keyword>
<protein>
    <submittedName>
        <fullName evidence="2">Uncharacterized protein</fullName>
    </submittedName>
</protein>
<evidence type="ECO:0000256" key="1">
    <source>
        <dbReference type="SAM" id="Phobius"/>
    </source>
</evidence>
<accession>A0A2D0NBE6</accession>
<keyword evidence="1" id="KW-1133">Transmembrane helix</keyword>
<keyword evidence="3" id="KW-1185">Reference proteome</keyword>
<name>A0A2D0NBE6_FLAN2</name>
<dbReference type="EMBL" id="PDUD01000021">
    <property type="protein sequence ID" value="PHN05499.1"/>
    <property type="molecule type" value="Genomic_DNA"/>
</dbReference>
<dbReference type="AlphaFoldDB" id="A0A2D0NBE6"/>
<organism evidence="2 3">
    <name type="scientific">Flavilitoribacter nigricans (strain ATCC 23147 / DSM 23189 / NBRC 102662 / NCIMB 1420 / SS-2)</name>
    <name type="common">Lewinella nigricans</name>
    <dbReference type="NCBI Taxonomy" id="1122177"/>
    <lineage>
        <taxon>Bacteria</taxon>
        <taxon>Pseudomonadati</taxon>
        <taxon>Bacteroidota</taxon>
        <taxon>Saprospiria</taxon>
        <taxon>Saprospirales</taxon>
        <taxon>Lewinellaceae</taxon>
        <taxon>Flavilitoribacter</taxon>
    </lineage>
</organism>
<gene>
    <name evidence="2" type="ORF">CRP01_16010</name>
</gene>
<reference evidence="2 3" key="1">
    <citation type="submission" date="2017-10" db="EMBL/GenBank/DDBJ databases">
        <title>The draft genome sequence of Lewinella nigricans NBRC 102662.</title>
        <authorList>
            <person name="Wang K."/>
        </authorList>
    </citation>
    <scope>NUCLEOTIDE SEQUENCE [LARGE SCALE GENOMIC DNA]</scope>
    <source>
        <strain evidence="2 3">NBRC 102662</strain>
    </source>
</reference>
<proteinExistence type="predicted"/>
<dbReference type="Proteomes" id="UP000223913">
    <property type="component" value="Unassembled WGS sequence"/>
</dbReference>
<feature type="transmembrane region" description="Helical" evidence="1">
    <location>
        <begin position="41"/>
        <end position="60"/>
    </location>
</feature>
<feature type="transmembrane region" description="Helical" evidence="1">
    <location>
        <begin position="72"/>
        <end position="94"/>
    </location>
</feature>
<comment type="caution">
    <text evidence="2">The sequence shown here is derived from an EMBL/GenBank/DDBJ whole genome shotgun (WGS) entry which is preliminary data.</text>
</comment>
<evidence type="ECO:0000313" key="3">
    <source>
        <dbReference type="Proteomes" id="UP000223913"/>
    </source>
</evidence>
<sequence length="119" mass="13983">MTVDHYSAGKLGKLVIVDIIYFDNWILGNHSFFSIRDLTSVFYTFSNFLPSLFQIILWKFQWENFLSRSSNFFQYGIVMFFICDLECDLLLVIISGKERTNKHKAVPQVKIRIPTCTKN</sequence>
<keyword evidence="1" id="KW-0812">Transmembrane</keyword>